<dbReference type="InterPro" id="IPR015797">
    <property type="entry name" value="NUDIX_hydrolase-like_dom_sf"/>
</dbReference>
<dbReference type="Proteomes" id="UP000009222">
    <property type="component" value="Chromosome"/>
</dbReference>
<evidence type="ECO:0000256" key="5">
    <source>
        <dbReference type="ARBA" id="ARBA00022723"/>
    </source>
</evidence>
<keyword evidence="3" id="KW-0515">Mutator protein</keyword>
<name>F5YEH9_LEAAZ</name>
<dbReference type="GO" id="GO:0035539">
    <property type="term" value="F:8-oxo-7,8-dihydrodeoxyguanosine triphosphate pyrophosphatase activity"/>
    <property type="evidence" value="ECO:0007669"/>
    <property type="project" value="UniProtKB-EC"/>
</dbReference>
<keyword evidence="19" id="KW-1185">Reference proteome</keyword>
<dbReference type="eggNOG" id="COG1051">
    <property type="taxonomic scope" value="Bacteria"/>
</dbReference>
<evidence type="ECO:0000256" key="14">
    <source>
        <dbReference type="ARBA" id="ARBA00041592"/>
    </source>
</evidence>
<sequence>MKDAIQNVAAGIFIKDRQVLIAQRNRTTRNPAFRGLWEFPGGKQEEGETILQCLEREIMEEFAVRCRADKILIESPYAYDFGAINLVGISGELLDENLTLTVHDAYRWVRIEDLPNYAFPPADLPLIEHIKNLR</sequence>
<keyword evidence="8" id="KW-0460">Magnesium</keyword>
<proteinExistence type="inferred from homology"/>
<evidence type="ECO:0000313" key="18">
    <source>
        <dbReference type="EMBL" id="AEF80348.1"/>
    </source>
</evidence>
<accession>F5YEH9</accession>
<evidence type="ECO:0000256" key="11">
    <source>
        <dbReference type="ARBA" id="ARBA00036904"/>
    </source>
</evidence>
<dbReference type="OrthoDB" id="9810648at2"/>
<dbReference type="HOGENOM" id="CLU_037162_19_3_12"/>
<dbReference type="EC" id="3.6.1.55" evidence="12"/>
<dbReference type="GO" id="GO:0046872">
    <property type="term" value="F:metal ion binding"/>
    <property type="evidence" value="ECO:0007669"/>
    <property type="project" value="UniProtKB-KW"/>
</dbReference>
<evidence type="ECO:0000313" key="19">
    <source>
        <dbReference type="Proteomes" id="UP000009222"/>
    </source>
</evidence>
<dbReference type="KEGG" id="taz:TREAZ_2590"/>
<dbReference type="EMBL" id="CP001841">
    <property type="protein sequence ID" value="AEF80348.1"/>
    <property type="molecule type" value="Genomic_DNA"/>
</dbReference>
<dbReference type="GO" id="GO:0006281">
    <property type="term" value="P:DNA repair"/>
    <property type="evidence" value="ECO:0007669"/>
    <property type="project" value="UniProtKB-KW"/>
</dbReference>
<dbReference type="GO" id="GO:0006260">
    <property type="term" value="P:DNA replication"/>
    <property type="evidence" value="ECO:0007669"/>
    <property type="project" value="UniProtKB-KW"/>
</dbReference>
<comment type="catalytic activity">
    <reaction evidence="11">
        <text>8-oxo-GTP + H2O = 8-oxo-GMP + diphosphate + H(+)</text>
        <dbReference type="Rhea" id="RHEA:67616"/>
        <dbReference type="ChEBI" id="CHEBI:15377"/>
        <dbReference type="ChEBI" id="CHEBI:15378"/>
        <dbReference type="ChEBI" id="CHEBI:33019"/>
        <dbReference type="ChEBI" id="CHEBI:143553"/>
        <dbReference type="ChEBI" id="CHEBI:145694"/>
    </reaction>
</comment>
<comment type="catalytic activity">
    <reaction evidence="10">
        <text>8-oxo-dGTP + H2O = 8-oxo-dGMP + diphosphate + H(+)</text>
        <dbReference type="Rhea" id="RHEA:31575"/>
        <dbReference type="ChEBI" id="CHEBI:15377"/>
        <dbReference type="ChEBI" id="CHEBI:15378"/>
        <dbReference type="ChEBI" id="CHEBI:33019"/>
        <dbReference type="ChEBI" id="CHEBI:63224"/>
        <dbReference type="ChEBI" id="CHEBI:77896"/>
        <dbReference type="EC" id="3.6.1.55"/>
    </reaction>
</comment>
<dbReference type="Pfam" id="PF00293">
    <property type="entry name" value="NUDIX"/>
    <property type="match status" value="1"/>
</dbReference>
<reference evidence="19" key="1">
    <citation type="submission" date="2009-12" db="EMBL/GenBank/DDBJ databases">
        <title>Complete sequence of Treponema azotonutricium strain ZAS-9.</title>
        <authorList>
            <person name="Tetu S.G."/>
            <person name="Matson E."/>
            <person name="Ren Q."/>
            <person name="Seshadri R."/>
            <person name="Elbourne L."/>
            <person name="Hassan K.A."/>
            <person name="Durkin A."/>
            <person name="Radune D."/>
            <person name="Mohamoud Y."/>
            <person name="Shay R."/>
            <person name="Jin S."/>
            <person name="Zhang X."/>
            <person name="Lucey K."/>
            <person name="Ballor N.R."/>
            <person name="Ottesen E."/>
            <person name="Rosenthal R."/>
            <person name="Allen A."/>
            <person name="Leadbetter J.R."/>
            <person name="Paulsen I.T."/>
        </authorList>
    </citation>
    <scope>NUCLEOTIDE SEQUENCE [LARGE SCALE GENOMIC DNA]</scope>
    <source>
        <strain evidence="19">ATCC BAA-888 / DSM 13862 / ZAS-9</strain>
    </source>
</reference>
<dbReference type="RefSeq" id="WP_015712939.1">
    <property type="nucleotide sequence ID" value="NC_015577.1"/>
</dbReference>
<evidence type="ECO:0000256" key="8">
    <source>
        <dbReference type="ARBA" id="ARBA00022842"/>
    </source>
</evidence>
<comment type="cofactor">
    <cofactor evidence="1">
        <name>Mg(2+)</name>
        <dbReference type="ChEBI" id="CHEBI:18420"/>
    </cofactor>
</comment>
<keyword evidence="9" id="KW-0234">DNA repair</keyword>
<evidence type="ECO:0000256" key="4">
    <source>
        <dbReference type="ARBA" id="ARBA00022705"/>
    </source>
</evidence>
<dbReference type="InParanoid" id="F5YEH9"/>
<dbReference type="GO" id="GO:0008413">
    <property type="term" value="F:8-oxo-7,8-dihydroguanosine triphosphate pyrophosphatase activity"/>
    <property type="evidence" value="ECO:0007669"/>
    <property type="project" value="TreeGrafter"/>
</dbReference>
<dbReference type="InterPro" id="IPR047127">
    <property type="entry name" value="MutT-like"/>
</dbReference>
<evidence type="ECO:0000256" key="1">
    <source>
        <dbReference type="ARBA" id="ARBA00001946"/>
    </source>
</evidence>
<evidence type="ECO:0000256" key="16">
    <source>
        <dbReference type="ARBA" id="ARBA00042798"/>
    </source>
</evidence>
<keyword evidence="7 18" id="KW-0378">Hydrolase</keyword>
<evidence type="ECO:0000259" key="17">
    <source>
        <dbReference type="PROSITE" id="PS51462"/>
    </source>
</evidence>
<evidence type="ECO:0000256" key="9">
    <source>
        <dbReference type="ARBA" id="ARBA00023204"/>
    </source>
</evidence>
<comment type="similarity">
    <text evidence="2">Belongs to the Nudix hydrolase family.</text>
</comment>
<keyword evidence="4" id="KW-0235">DNA replication</keyword>
<dbReference type="GO" id="GO:0044715">
    <property type="term" value="F:8-oxo-dGDP phosphatase activity"/>
    <property type="evidence" value="ECO:0007669"/>
    <property type="project" value="TreeGrafter"/>
</dbReference>
<keyword evidence="6" id="KW-0227">DNA damage</keyword>
<dbReference type="PANTHER" id="PTHR47707">
    <property type="entry name" value="8-OXO-DGTP DIPHOSPHATASE"/>
    <property type="match status" value="1"/>
</dbReference>
<dbReference type="PANTHER" id="PTHR47707:SF1">
    <property type="entry name" value="NUDIX HYDROLASE FAMILY PROTEIN"/>
    <property type="match status" value="1"/>
</dbReference>
<dbReference type="AlphaFoldDB" id="F5YEH9"/>
<dbReference type="GO" id="GO:0044716">
    <property type="term" value="F:8-oxo-GDP phosphatase activity"/>
    <property type="evidence" value="ECO:0007669"/>
    <property type="project" value="TreeGrafter"/>
</dbReference>
<evidence type="ECO:0000256" key="12">
    <source>
        <dbReference type="ARBA" id="ARBA00038905"/>
    </source>
</evidence>
<evidence type="ECO:0000256" key="7">
    <source>
        <dbReference type="ARBA" id="ARBA00022801"/>
    </source>
</evidence>
<dbReference type="SUPFAM" id="SSF55811">
    <property type="entry name" value="Nudix"/>
    <property type="match status" value="1"/>
</dbReference>
<gene>
    <name evidence="18" type="ordered locus">TREAZ_2590</name>
</gene>
<dbReference type="FunCoup" id="F5YEH9">
    <property type="interactions" value="111"/>
</dbReference>
<reference evidence="18 19" key="2">
    <citation type="journal article" date="2011" name="ISME J.">
        <title>RNA-seq reveals cooperative metabolic interactions between two termite-gut spirochete species in co-culture.</title>
        <authorList>
            <person name="Rosenthal A.Z."/>
            <person name="Matson E.G."/>
            <person name="Eldar A."/>
            <person name="Leadbetter J.R."/>
        </authorList>
    </citation>
    <scope>NUCLEOTIDE SEQUENCE [LARGE SCALE GENOMIC DNA]</scope>
    <source>
        <strain evidence="19">ATCC BAA-888 / DSM 13862 / ZAS-9</strain>
    </source>
</reference>
<evidence type="ECO:0000256" key="10">
    <source>
        <dbReference type="ARBA" id="ARBA00035861"/>
    </source>
</evidence>
<dbReference type="PROSITE" id="PS51462">
    <property type="entry name" value="NUDIX"/>
    <property type="match status" value="1"/>
</dbReference>
<evidence type="ECO:0000256" key="6">
    <source>
        <dbReference type="ARBA" id="ARBA00022763"/>
    </source>
</evidence>
<evidence type="ECO:0000256" key="3">
    <source>
        <dbReference type="ARBA" id="ARBA00022457"/>
    </source>
</evidence>
<organism evidence="18 19">
    <name type="scientific">Leadbettera azotonutricia (strain ATCC BAA-888 / DSM 13862 / ZAS-9)</name>
    <name type="common">Treponema azotonutricium</name>
    <dbReference type="NCBI Taxonomy" id="545695"/>
    <lineage>
        <taxon>Bacteria</taxon>
        <taxon>Pseudomonadati</taxon>
        <taxon>Spirochaetota</taxon>
        <taxon>Spirochaetia</taxon>
        <taxon>Spirochaetales</taxon>
        <taxon>Breznakiellaceae</taxon>
        <taxon>Leadbettera</taxon>
    </lineage>
</organism>
<dbReference type="STRING" id="545695.TREAZ_2590"/>
<evidence type="ECO:0000256" key="15">
    <source>
        <dbReference type="ARBA" id="ARBA00041979"/>
    </source>
</evidence>
<evidence type="ECO:0000256" key="13">
    <source>
        <dbReference type="ARBA" id="ARBA00040794"/>
    </source>
</evidence>
<dbReference type="Gene3D" id="3.90.79.10">
    <property type="entry name" value="Nucleoside Triphosphate Pyrophosphohydrolase"/>
    <property type="match status" value="1"/>
</dbReference>
<evidence type="ECO:0000256" key="2">
    <source>
        <dbReference type="ARBA" id="ARBA00005582"/>
    </source>
</evidence>
<feature type="domain" description="Nudix hydrolase" evidence="17">
    <location>
        <begin position="3"/>
        <end position="132"/>
    </location>
</feature>
<protein>
    <recommendedName>
        <fullName evidence="13">8-oxo-dGTP diphosphatase</fullName>
        <ecNumber evidence="12">3.6.1.55</ecNumber>
    </recommendedName>
    <alternativeName>
        <fullName evidence="16">7,8-dihydro-8-oxoguanine-triphosphatase</fullName>
    </alternativeName>
    <alternativeName>
        <fullName evidence="15">Mutator protein MutT</fullName>
    </alternativeName>
    <alternativeName>
        <fullName evidence="14">dGTP pyrophosphohydrolase</fullName>
    </alternativeName>
</protein>
<keyword evidence="5" id="KW-0479">Metal-binding</keyword>
<dbReference type="InterPro" id="IPR000086">
    <property type="entry name" value="NUDIX_hydrolase_dom"/>
</dbReference>
<dbReference type="CDD" id="cd03425">
    <property type="entry name" value="NUDIX_MutT_NudA_like"/>
    <property type="match status" value="1"/>
</dbReference>